<gene>
    <name evidence="2" type="ORF">HDF16_002629</name>
</gene>
<dbReference type="Gene3D" id="1.50.10.10">
    <property type="match status" value="2"/>
</dbReference>
<dbReference type="SUPFAM" id="SSF48208">
    <property type="entry name" value="Six-hairpin glycosidases"/>
    <property type="match status" value="1"/>
</dbReference>
<organism evidence="2 3">
    <name type="scientific">Granulicella aggregans</name>
    <dbReference type="NCBI Taxonomy" id="474949"/>
    <lineage>
        <taxon>Bacteria</taxon>
        <taxon>Pseudomonadati</taxon>
        <taxon>Acidobacteriota</taxon>
        <taxon>Terriglobia</taxon>
        <taxon>Terriglobales</taxon>
        <taxon>Acidobacteriaceae</taxon>
        <taxon>Granulicella</taxon>
    </lineage>
</organism>
<dbReference type="GO" id="GO:0005975">
    <property type="term" value="P:carbohydrate metabolic process"/>
    <property type="evidence" value="ECO:0007669"/>
    <property type="project" value="InterPro"/>
</dbReference>
<dbReference type="AlphaFoldDB" id="A0A7W7ZDM5"/>
<dbReference type="Proteomes" id="UP000540989">
    <property type="component" value="Unassembled WGS sequence"/>
</dbReference>
<dbReference type="InterPro" id="IPR012341">
    <property type="entry name" value="6hp_glycosidase-like_sf"/>
</dbReference>
<dbReference type="Pfam" id="PF07470">
    <property type="entry name" value="Glyco_hydro_88"/>
    <property type="match status" value="2"/>
</dbReference>
<keyword evidence="2" id="KW-0326">Glycosidase</keyword>
<keyword evidence="1 2" id="KW-0378">Hydrolase</keyword>
<dbReference type="RefSeq" id="WP_184217101.1">
    <property type="nucleotide sequence ID" value="NZ_JACHIP010000003.1"/>
</dbReference>
<dbReference type="PANTHER" id="PTHR33886">
    <property type="entry name" value="UNSATURATED RHAMNOGALACTURONAN HYDROLASE (EUROFUNG)"/>
    <property type="match status" value="1"/>
</dbReference>
<comment type="caution">
    <text evidence="2">The sequence shown here is derived from an EMBL/GenBank/DDBJ whole genome shotgun (WGS) entry which is preliminary data.</text>
</comment>
<dbReference type="InterPro" id="IPR008928">
    <property type="entry name" value="6-hairpin_glycosidase_sf"/>
</dbReference>
<protein>
    <submittedName>
        <fullName evidence="2">Unsaturated rhamnogalacturonyl hydrolase</fullName>
        <ecNumber evidence="2">3.2.1.172</ecNumber>
    </submittedName>
</protein>
<reference evidence="2 3" key="1">
    <citation type="submission" date="2020-08" db="EMBL/GenBank/DDBJ databases">
        <title>Genomic Encyclopedia of Type Strains, Phase IV (KMG-V): Genome sequencing to study the core and pangenomes of soil and plant-associated prokaryotes.</title>
        <authorList>
            <person name="Whitman W."/>
        </authorList>
    </citation>
    <scope>NUCLEOTIDE SEQUENCE [LARGE SCALE GENOMIC DNA]</scope>
    <source>
        <strain evidence="2 3">M8UP14</strain>
    </source>
</reference>
<accession>A0A7W7ZDM5</accession>
<dbReference type="InterPro" id="IPR052043">
    <property type="entry name" value="PolySaccharide_Degr_Enz"/>
</dbReference>
<proteinExistence type="predicted"/>
<keyword evidence="3" id="KW-1185">Reference proteome</keyword>
<sequence length="580" mass="64345">MTSYLDLSGHSTSSFAKRGALFVIAVLVCLASSVRGQAQVLPWSQRVANSVMERWPDGYRGSANEKPARPIEVGILLSGMDAAWYESAVGDYYHYAKRLADQYVALDRSTPDDDLALGRQLLLLYRVTQDPKYYKAANRLRGELATRLEGSRTGMEEFYLAEPFYAEYSSVFQEPTNFRDITEQFVSTEQRARSFADGMGWYMMALVDSLEFYPSKDPGRGTLLTILDRTAKAAILHRNESEGLWPQAHRETAGSQTASCILIYSLQRGVRMGYLRQRYSQDARRAWRGVTSSLSLRGVSDDPSEAGACLLAATEIEMGSQANQVRGEVVLIDSWFNSQQRRSASGQEDYFHYKWDDYSDSGFSLLGHIFASHGATLAALDQAPTVDLLKHASYYIIASPDIPIKNPHPNYMERKDAAEIAKWVEGGGILVLMPNDPANGDIDHLDLLADKFGIHFDKTLAHHVIGDQFSPGLIPVTGTGAIFSGPHTLYMKDTCTISLTGSARSLLSDETGVVIAEAKYGKGTVVAVIDPWLYNEYTDHRKVLPVQDNFAAGEEFVDWLLKQPHRATTPQPGKHEAGIQ</sequence>
<dbReference type="EMBL" id="JACHIP010000003">
    <property type="protein sequence ID" value="MBB5057923.1"/>
    <property type="molecule type" value="Genomic_DNA"/>
</dbReference>
<evidence type="ECO:0000313" key="3">
    <source>
        <dbReference type="Proteomes" id="UP000540989"/>
    </source>
</evidence>
<dbReference type="EC" id="3.2.1.172" evidence="2"/>
<dbReference type="PANTHER" id="PTHR33886:SF8">
    <property type="entry name" value="UNSATURATED RHAMNOGALACTURONAN HYDROLASE (EUROFUNG)"/>
    <property type="match status" value="1"/>
</dbReference>
<evidence type="ECO:0000313" key="2">
    <source>
        <dbReference type="EMBL" id="MBB5057923.1"/>
    </source>
</evidence>
<evidence type="ECO:0000256" key="1">
    <source>
        <dbReference type="ARBA" id="ARBA00022801"/>
    </source>
</evidence>
<name>A0A7W7ZDM5_9BACT</name>
<dbReference type="GO" id="GO:0102211">
    <property type="term" value="F:unsaturated rhamnogalacturonyl hydrolase activity"/>
    <property type="evidence" value="ECO:0007669"/>
    <property type="project" value="UniProtKB-EC"/>
</dbReference>
<dbReference type="InterPro" id="IPR010905">
    <property type="entry name" value="Glyco_hydro_88"/>
</dbReference>